<accession>A0A2A4FZ78</accession>
<sequence>MTIAITTDRPDDMTSMREAIEAGRTSPAALVERAIERAEAVNPQLNFIAWPCFDRARTQAATPRSGPLAGIPTLIKDSILEKGIPSSFGAVALRDFVPDDDGPYARAINGAGLISIARSAMPELGLNVATESPLVGVTRNPWSLDHTPGGSSGGGSAAVAAGVVPVCHASDGLGSIRHGAAPCGLVGLKPSRGRNIGDEAMRSIADLNVDGCVSRTVRDTAAWLEATQTRAPDATFAPVPLVTAPIDSKLRIHAYSKVMRTGADPDASVTRVFSNTIDLLGRLGHTVSDGRLPFDARAAISALSDIAEGRFSRRLQPTAEQLGTAIPPEALEYRSQTIVEQGNRVSDEQYDAAWALMEKNAACYLALLDEIDIWMTPTFSTEIIRTGVFGPDTTWLDTRDHLLDYAGYCWIDNFAGSPSISLPMGFSDNGLPVGMQFATRPGGEALLLALAYQLEDALCWWRHTPPIWLGDA</sequence>
<dbReference type="Proteomes" id="UP000218934">
    <property type="component" value="Unassembled WGS sequence"/>
</dbReference>
<dbReference type="InterPro" id="IPR000120">
    <property type="entry name" value="Amidase"/>
</dbReference>
<dbReference type="OrthoDB" id="7490557at2"/>
<dbReference type="Pfam" id="PF01425">
    <property type="entry name" value="Amidase"/>
    <property type="match status" value="1"/>
</dbReference>
<dbReference type="InterPro" id="IPR023631">
    <property type="entry name" value="Amidase_dom"/>
</dbReference>
<dbReference type="RefSeq" id="WP_066959658.1">
    <property type="nucleotide sequence ID" value="NZ_CP023449.1"/>
</dbReference>
<keyword evidence="4" id="KW-1185">Reference proteome</keyword>
<evidence type="ECO:0000256" key="1">
    <source>
        <dbReference type="ARBA" id="ARBA00009199"/>
    </source>
</evidence>
<dbReference type="AlphaFoldDB" id="A0A2A4FZ78"/>
<proteinExistence type="inferred from homology"/>
<dbReference type="Gene3D" id="3.90.1300.10">
    <property type="entry name" value="Amidase signature (AS) domain"/>
    <property type="match status" value="1"/>
</dbReference>
<evidence type="ECO:0000313" key="4">
    <source>
        <dbReference type="Proteomes" id="UP000218934"/>
    </source>
</evidence>
<dbReference type="GO" id="GO:0003824">
    <property type="term" value="F:catalytic activity"/>
    <property type="evidence" value="ECO:0007669"/>
    <property type="project" value="InterPro"/>
</dbReference>
<dbReference type="PANTHER" id="PTHR11895:SF7">
    <property type="entry name" value="GLUTAMYL-TRNA(GLN) AMIDOTRANSFERASE SUBUNIT A, MITOCHONDRIAL"/>
    <property type="match status" value="1"/>
</dbReference>
<dbReference type="EMBL" id="NWUF01000006">
    <property type="protein sequence ID" value="PCE42732.1"/>
    <property type="molecule type" value="Genomic_DNA"/>
</dbReference>
<protein>
    <recommendedName>
        <fullName evidence="2">Amidase domain-containing protein</fullName>
    </recommendedName>
</protein>
<comment type="caution">
    <text evidence="3">The sequence shown here is derived from an EMBL/GenBank/DDBJ whole genome shotgun (WGS) entry which is preliminary data.</text>
</comment>
<gene>
    <name evidence="3" type="ORF">COO09_07785</name>
</gene>
<name>A0A2A4FZ78_9SPHN</name>
<evidence type="ECO:0000313" key="3">
    <source>
        <dbReference type="EMBL" id="PCE42732.1"/>
    </source>
</evidence>
<reference evidence="3 4" key="1">
    <citation type="submission" date="2017-09" db="EMBL/GenBank/DDBJ databases">
        <title>The Catabolism of 3,6-Dichlorosalicylic acid is Initiated by the Cytochrome P450 Monooxygenase DsmABC in Rhizorhabdus dicambivorans Ndbn-20.</title>
        <authorList>
            <person name="Na L."/>
        </authorList>
    </citation>
    <scope>NUCLEOTIDE SEQUENCE [LARGE SCALE GENOMIC DNA]</scope>
    <source>
        <strain evidence="3 4">Ndbn-20m</strain>
    </source>
</reference>
<evidence type="ECO:0000259" key="2">
    <source>
        <dbReference type="Pfam" id="PF01425"/>
    </source>
</evidence>
<organism evidence="3 4">
    <name type="scientific">Rhizorhabdus dicambivorans</name>
    <dbReference type="NCBI Taxonomy" id="1850238"/>
    <lineage>
        <taxon>Bacteria</taxon>
        <taxon>Pseudomonadati</taxon>
        <taxon>Pseudomonadota</taxon>
        <taxon>Alphaproteobacteria</taxon>
        <taxon>Sphingomonadales</taxon>
        <taxon>Sphingomonadaceae</taxon>
        <taxon>Rhizorhabdus</taxon>
    </lineage>
</organism>
<feature type="domain" description="Amidase" evidence="2">
    <location>
        <begin position="30"/>
        <end position="448"/>
    </location>
</feature>
<dbReference type="InterPro" id="IPR036928">
    <property type="entry name" value="AS_sf"/>
</dbReference>
<comment type="similarity">
    <text evidence="1">Belongs to the amidase family.</text>
</comment>
<dbReference type="KEGG" id="rdi:CMV14_03650"/>
<dbReference type="SUPFAM" id="SSF75304">
    <property type="entry name" value="Amidase signature (AS) enzymes"/>
    <property type="match status" value="1"/>
</dbReference>
<dbReference type="PANTHER" id="PTHR11895">
    <property type="entry name" value="TRANSAMIDASE"/>
    <property type="match status" value="1"/>
</dbReference>